<accession>B8BSF8</accession>
<feature type="compositionally biased region" description="Basic and acidic residues" evidence="2">
    <location>
        <begin position="187"/>
        <end position="204"/>
    </location>
</feature>
<dbReference type="GO" id="GO:0000796">
    <property type="term" value="C:condensin complex"/>
    <property type="evidence" value="ECO:0000318"/>
    <property type="project" value="GO_Central"/>
</dbReference>
<dbReference type="PaxDb" id="35128-Thaps21070"/>
<evidence type="ECO:0000313" key="5">
    <source>
        <dbReference type="EMBL" id="EED96120.1"/>
    </source>
</evidence>
<dbReference type="GO" id="GO:0000793">
    <property type="term" value="C:condensed chromosome"/>
    <property type="evidence" value="ECO:0000318"/>
    <property type="project" value="GO_Central"/>
</dbReference>
<protein>
    <recommendedName>
        <fullName evidence="4">PPIase cyclophilin-type domain-containing protein</fullName>
    </recommendedName>
</protein>
<dbReference type="SUPFAM" id="SSF50891">
    <property type="entry name" value="Cyclophilin-like"/>
    <property type="match status" value="1"/>
</dbReference>
<dbReference type="GO" id="GO:0003682">
    <property type="term" value="F:chromatin binding"/>
    <property type="evidence" value="ECO:0000318"/>
    <property type="project" value="GO_Central"/>
</dbReference>
<dbReference type="Pfam" id="PF00160">
    <property type="entry name" value="Pro_isomerase"/>
    <property type="match status" value="1"/>
</dbReference>
<evidence type="ECO:0000256" key="2">
    <source>
        <dbReference type="SAM" id="MobiDB-lite"/>
    </source>
</evidence>
<dbReference type="InParanoid" id="B8BSF8"/>
<dbReference type="GO" id="GO:0000785">
    <property type="term" value="C:chromatin"/>
    <property type="evidence" value="ECO:0000318"/>
    <property type="project" value="GO_Central"/>
</dbReference>
<feature type="region of interest" description="Disordered" evidence="2">
    <location>
        <begin position="88"/>
        <end position="120"/>
    </location>
</feature>
<keyword evidence="6" id="KW-1185">Reference proteome</keyword>
<keyword evidence="3" id="KW-0812">Transmembrane</keyword>
<sequence length="574" mass="63821">MLRSRGNRSQRPSESTDEQGGSSSNRGYSYGGYPSSSSGGGGGVGGGGGGGMSSPMAVSSGDADSYSINNNTGRGSFLGGIGSPFSVSKDKKKSFGRSNSSSGGGGISGNMHHKPNPFKTQNKNNTSFIILSLATIIFFSLSGMTFHYRKATIRIRSNLAAVERRNKSWRRHRGRFQGGADDDDVDVVVRDGGNEEEEARRRNEQQQQQSDTNPQDLTDLRKIQTTLQAQISQLSTRNLALQNEITSTSSQISSMTKENEQYQLQHSKLTEELTKQRHTSQDLRNEFKSKHRGENNSVIIPGGPGQQARVEISKEHKELHDIHSLEDLEEYVGLREDSLWDKIDLLVERIEREGRREAVEWFGPGPHVVEIEIEYPQFTIDTEPESWPRVRGVFTVEMAPLSLMPVAVNLFLQQVHHKLWNGCSFVINAMHILQAGPHQYGKNGDYNANWEPLNRRFQEAKLDKMPFQEYHEEFPHVQLTLGYAGRPGGPDFYINKIDNSVNHGPGGQGHHDLHEEADPCFGKIIKGMELLGEINRIPVDHEKGGILLGSVMIVDSRIVAAQEQPGVQQREEVP</sequence>
<keyword evidence="1" id="KW-0175">Coiled coil</keyword>
<keyword evidence="3" id="KW-1133">Transmembrane helix</keyword>
<dbReference type="InterPro" id="IPR029000">
    <property type="entry name" value="Cyclophilin-like_dom_sf"/>
</dbReference>
<gene>
    <name evidence="5" type="ORF">THAPSDRAFT_21070</name>
</gene>
<dbReference type="eggNOG" id="ENOG502SR2Q">
    <property type="taxonomic scope" value="Eukaryota"/>
</dbReference>
<dbReference type="GO" id="GO:0007076">
    <property type="term" value="P:mitotic chromosome condensation"/>
    <property type="evidence" value="ECO:0000318"/>
    <property type="project" value="GO_Central"/>
</dbReference>
<dbReference type="OMA" id="VINAMHI"/>
<reference evidence="5 6" key="2">
    <citation type="journal article" date="2008" name="Nature">
        <title>The Phaeodactylum genome reveals the evolutionary history of diatom genomes.</title>
        <authorList>
            <person name="Bowler C."/>
            <person name="Allen A.E."/>
            <person name="Badger J.H."/>
            <person name="Grimwood J."/>
            <person name="Jabbari K."/>
            <person name="Kuo A."/>
            <person name="Maheswari U."/>
            <person name="Martens C."/>
            <person name="Maumus F."/>
            <person name="Otillar R.P."/>
            <person name="Rayko E."/>
            <person name="Salamov A."/>
            <person name="Vandepoele K."/>
            <person name="Beszteri B."/>
            <person name="Gruber A."/>
            <person name="Heijde M."/>
            <person name="Katinka M."/>
            <person name="Mock T."/>
            <person name="Valentin K."/>
            <person name="Verret F."/>
            <person name="Berges J.A."/>
            <person name="Brownlee C."/>
            <person name="Cadoret J.P."/>
            <person name="Chiovitti A."/>
            <person name="Choi C.J."/>
            <person name="Coesel S."/>
            <person name="De Martino A."/>
            <person name="Detter J.C."/>
            <person name="Durkin C."/>
            <person name="Falciatore A."/>
            <person name="Fournet J."/>
            <person name="Haruta M."/>
            <person name="Huysman M.J."/>
            <person name="Jenkins B.D."/>
            <person name="Jiroutova K."/>
            <person name="Jorgensen R.E."/>
            <person name="Joubert Y."/>
            <person name="Kaplan A."/>
            <person name="Kroger N."/>
            <person name="Kroth P.G."/>
            <person name="La Roche J."/>
            <person name="Lindquist E."/>
            <person name="Lommer M."/>
            <person name="Martin-Jezequel V."/>
            <person name="Lopez P.J."/>
            <person name="Lucas S."/>
            <person name="Mangogna M."/>
            <person name="McGinnis K."/>
            <person name="Medlin L.K."/>
            <person name="Montsant A."/>
            <person name="Oudot-Le Secq M.P."/>
            <person name="Napoli C."/>
            <person name="Obornik M."/>
            <person name="Parker M.S."/>
            <person name="Petit J.L."/>
            <person name="Porcel B.M."/>
            <person name="Poulsen N."/>
            <person name="Robison M."/>
            <person name="Rychlewski L."/>
            <person name="Rynearson T.A."/>
            <person name="Schmutz J."/>
            <person name="Shapiro H."/>
            <person name="Siaut M."/>
            <person name="Stanley M."/>
            <person name="Sussman M.R."/>
            <person name="Taylor A.R."/>
            <person name="Vardi A."/>
            <person name="von Dassow P."/>
            <person name="Vyverman W."/>
            <person name="Willis A."/>
            <person name="Wyrwicz L.S."/>
            <person name="Rokhsar D.S."/>
            <person name="Weissenbach J."/>
            <person name="Armbrust E.V."/>
            <person name="Green B.R."/>
            <person name="Van de Peer Y."/>
            <person name="Grigoriev I.V."/>
        </authorList>
    </citation>
    <scope>NUCLEOTIDE SEQUENCE [LARGE SCALE GENOMIC DNA]</scope>
    <source>
        <strain evidence="5 6">CCMP1335</strain>
    </source>
</reference>
<dbReference type="InterPro" id="IPR002130">
    <property type="entry name" value="Cyclophilin-type_PPIase_dom"/>
</dbReference>
<name>B8BSF8_THAPS</name>
<proteinExistence type="predicted"/>
<feature type="domain" description="PPIase cyclophilin-type" evidence="4">
    <location>
        <begin position="392"/>
        <end position="541"/>
    </location>
</feature>
<feature type="compositionally biased region" description="Low complexity" evidence="2">
    <location>
        <begin position="20"/>
        <end position="37"/>
    </location>
</feature>
<dbReference type="AlphaFoldDB" id="B8BSF8"/>
<dbReference type="KEGG" id="tps:THAPSDRAFT_21070"/>
<keyword evidence="3" id="KW-0472">Membrane</keyword>
<organism evidence="5 6">
    <name type="scientific">Thalassiosira pseudonana</name>
    <name type="common">Marine diatom</name>
    <name type="synonym">Cyclotella nana</name>
    <dbReference type="NCBI Taxonomy" id="35128"/>
    <lineage>
        <taxon>Eukaryota</taxon>
        <taxon>Sar</taxon>
        <taxon>Stramenopiles</taxon>
        <taxon>Ochrophyta</taxon>
        <taxon>Bacillariophyta</taxon>
        <taxon>Coscinodiscophyceae</taxon>
        <taxon>Thalassiosirophycidae</taxon>
        <taxon>Thalassiosirales</taxon>
        <taxon>Thalassiosiraceae</taxon>
        <taxon>Thalassiosira</taxon>
    </lineage>
</organism>
<dbReference type="RefSeq" id="XP_002286479.1">
    <property type="nucleotide sequence ID" value="XM_002286443.1"/>
</dbReference>
<feature type="transmembrane region" description="Helical" evidence="3">
    <location>
        <begin position="128"/>
        <end position="148"/>
    </location>
</feature>
<evidence type="ECO:0000259" key="4">
    <source>
        <dbReference type="Pfam" id="PF00160"/>
    </source>
</evidence>
<evidence type="ECO:0000256" key="3">
    <source>
        <dbReference type="SAM" id="Phobius"/>
    </source>
</evidence>
<reference evidence="5 6" key="1">
    <citation type="journal article" date="2004" name="Science">
        <title>The genome of the diatom Thalassiosira pseudonana: ecology, evolution, and metabolism.</title>
        <authorList>
            <person name="Armbrust E.V."/>
            <person name="Berges J.A."/>
            <person name="Bowler C."/>
            <person name="Green B.R."/>
            <person name="Martinez D."/>
            <person name="Putnam N.H."/>
            <person name="Zhou S."/>
            <person name="Allen A.E."/>
            <person name="Apt K.E."/>
            <person name="Bechner M."/>
            <person name="Brzezinski M.A."/>
            <person name="Chaal B.K."/>
            <person name="Chiovitti A."/>
            <person name="Davis A.K."/>
            <person name="Demarest M.S."/>
            <person name="Detter J.C."/>
            <person name="Glavina T."/>
            <person name="Goodstein D."/>
            <person name="Hadi M.Z."/>
            <person name="Hellsten U."/>
            <person name="Hildebrand M."/>
            <person name="Jenkins B.D."/>
            <person name="Jurka J."/>
            <person name="Kapitonov V.V."/>
            <person name="Kroger N."/>
            <person name="Lau W.W."/>
            <person name="Lane T.W."/>
            <person name="Larimer F.W."/>
            <person name="Lippmeier J.C."/>
            <person name="Lucas S."/>
            <person name="Medina M."/>
            <person name="Montsant A."/>
            <person name="Obornik M."/>
            <person name="Parker M.S."/>
            <person name="Palenik B."/>
            <person name="Pazour G.J."/>
            <person name="Richardson P.M."/>
            <person name="Rynearson T.A."/>
            <person name="Saito M.A."/>
            <person name="Schwartz D.C."/>
            <person name="Thamatrakoln K."/>
            <person name="Valentin K."/>
            <person name="Vardi A."/>
            <person name="Wilkerson F.P."/>
            <person name="Rokhsar D.S."/>
        </authorList>
    </citation>
    <scope>NUCLEOTIDE SEQUENCE [LARGE SCALE GENOMIC DNA]</scope>
    <source>
        <strain evidence="5 6">CCMP1335</strain>
    </source>
</reference>
<evidence type="ECO:0000256" key="1">
    <source>
        <dbReference type="SAM" id="Coils"/>
    </source>
</evidence>
<dbReference type="HOGENOM" id="CLU_475318_0_0_1"/>
<dbReference type="Proteomes" id="UP000001449">
    <property type="component" value="Chromosome 1"/>
</dbReference>
<feature type="region of interest" description="Disordered" evidence="2">
    <location>
        <begin position="165"/>
        <end position="217"/>
    </location>
</feature>
<dbReference type="EMBL" id="CM000638">
    <property type="protein sequence ID" value="EED96120.1"/>
    <property type="molecule type" value="Genomic_DNA"/>
</dbReference>
<dbReference type="Gene3D" id="2.40.100.10">
    <property type="entry name" value="Cyclophilin-like"/>
    <property type="match status" value="1"/>
</dbReference>
<evidence type="ECO:0000313" key="6">
    <source>
        <dbReference type="Proteomes" id="UP000001449"/>
    </source>
</evidence>
<feature type="compositionally biased region" description="Gly residues" evidence="2">
    <location>
        <begin position="38"/>
        <end position="52"/>
    </location>
</feature>
<dbReference type="GO" id="GO:0003755">
    <property type="term" value="F:peptidyl-prolyl cis-trans isomerase activity"/>
    <property type="evidence" value="ECO:0007669"/>
    <property type="project" value="InterPro"/>
</dbReference>
<feature type="region of interest" description="Disordered" evidence="2">
    <location>
        <begin position="1"/>
        <end position="56"/>
    </location>
</feature>
<feature type="coiled-coil region" evidence="1">
    <location>
        <begin position="252"/>
        <end position="286"/>
    </location>
</feature>
<dbReference type="GeneID" id="7452568"/>